<dbReference type="SUPFAM" id="SSF81606">
    <property type="entry name" value="PP2C-like"/>
    <property type="match status" value="2"/>
</dbReference>
<dbReference type="InterPro" id="IPR015655">
    <property type="entry name" value="PP2C"/>
</dbReference>
<dbReference type="EMBL" id="JAEFCI010011236">
    <property type="protein sequence ID" value="KAG5456738.1"/>
    <property type="molecule type" value="Genomic_DNA"/>
</dbReference>
<dbReference type="Pfam" id="PF00481">
    <property type="entry name" value="PP2C"/>
    <property type="match status" value="2"/>
</dbReference>
<comment type="cofactor">
    <cofactor evidence="2">
        <name>Mg(2+)</name>
        <dbReference type="ChEBI" id="CHEBI:18420"/>
    </cofactor>
</comment>
<protein>
    <recommendedName>
        <fullName evidence="4">protein-serine/threonine phosphatase</fullName>
        <ecNumber evidence="4">3.1.3.16</ecNumber>
    </recommendedName>
</protein>
<evidence type="ECO:0000259" key="11">
    <source>
        <dbReference type="PROSITE" id="PS51746"/>
    </source>
</evidence>
<evidence type="ECO:0000256" key="9">
    <source>
        <dbReference type="ARBA" id="ARBA00048832"/>
    </source>
</evidence>
<evidence type="ECO:0000313" key="12">
    <source>
        <dbReference type="EMBL" id="KAG5456738.1"/>
    </source>
</evidence>
<dbReference type="Gene3D" id="3.60.40.10">
    <property type="entry name" value="PPM-type phosphatase domain"/>
    <property type="match status" value="3"/>
</dbReference>
<evidence type="ECO:0000256" key="6">
    <source>
        <dbReference type="ARBA" id="ARBA00022801"/>
    </source>
</evidence>
<evidence type="ECO:0000256" key="2">
    <source>
        <dbReference type="ARBA" id="ARBA00001946"/>
    </source>
</evidence>
<dbReference type="SMART" id="SM00332">
    <property type="entry name" value="PP2Cc"/>
    <property type="match status" value="1"/>
</dbReference>
<organism evidence="12 13">
    <name type="scientific">Olpidium bornovanus</name>
    <dbReference type="NCBI Taxonomy" id="278681"/>
    <lineage>
        <taxon>Eukaryota</taxon>
        <taxon>Fungi</taxon>
        <taxon>Fungi incertae sedis</taxon>
        <taxon>Olpidiomycota</taxon>
        <taxon>Olpidiomycotina</taxon>
        <taxon>Olpidiomycetes</taxon>
        <taxon>Olpidiales</taxon>
        <taxon>Olpidiaceae</taxon>
        <taxon>Olpidium</taxon>
    </lineage>
</organism>
<dbReference type="GO" id="GO:0004722">
    <property type="term" value="F:protein serine/threonine phosphatase activity"/>
    <property type="evidence" value="ECO:0007669"/>
    <property type="project" value="UniProtKB-EC"/>
</dbReference>
<evidence type="ECO:0000256" key="8">
    <source>
        <dbReference type="ARBA" id="ARBA00023211"/>
    </source>
</evidence>
<dbReference type="PANTHER" id="PTHR13832">
    <property type="entry name" value="PROTEIN PHOSPHATASE 2C"/>
    <property type="match status" value="1"/>
</dbReference>
<dbReference type="PROSITE" id="PS51746">
    <property type="entry name" value="PPM_2"/>
    <property type="match status" value="1"/>
</dbReference>
<keyword evidence="13" id="KW-1185">Reference proteome</keyword>
<dbReference type="GO" id="GO:0046872">
    <property type="term" value="F:metal ion binding"/>
    <property type="evidence" value="ECO:0007669"/>
    <property type="project" value="UniProtKB-KW"/>
</dbReference>
<dbReference type="Proteomes" id="UP000673691">
    <property type="component" value="Unassembled WGS sequence"/>
</dbReference>
<reference evidence="12 13" key="1">
    <citation type="journal article" name="Sci. Rep.">
        <title>Genome-scale phylogenetic analyses confirm Olpidium as the closest living zoosporic fungus to the non-flagellated, terrestrial fungi.</title>
        <authorList>
            <person name="Chang Y."/>
            <person name="Rochon D."/>
            <person name="Sekimoto S."/>
            <person name="Wang Y."/>
            <person name="Chovatia M."/>
            <person name="Sandor L."/>
            <person name="Salamov A."/>
            <person name="Grigoriev I.V."/>
            <person name="Stajich J.E."/>
            <person name="Spatafora J.W."/>
        </authorList>
    </citation>
    <scope>NUCLEOTIDE SEQUENCE [LARGE SCALE GENOMIC DNA]</scope>
    <source>
        <strain evidence="12">S191</strain>
    </source>
</reference>
<keyword evidence="7 10" id="KW-0904">Protein phosphatase</keyword>
<dbReference type="AlphaFoldDB" id="A0A8H7ZPF7"/>
<evidence type="ECO:0000256" key="4">
    <source>
        <dbReference type="ARBA" id="ARBA00013081"/>
    </source>
</evidence>
<dbReference type="PANTHER" id="PTHR13832:SF565">
    <property type="entry name" value="AT28366P-RELATED"/>
    <property type="match status" value="1"/>
</dbReference>
<dbReference type="PROSITE" id="PS01032">
    <property type="entry name" value="PPM_1"/>
    <property type="match status" value="1"/>
</dbReference>
<dbReference type="InterPro" id="IPR001932">
    <property type="entry name" value="PPM-type_phosphatase-like_dom"/>
</dbReference>
<evidence type="ECO:0000256" key="1">
    <source>
        <dbReference type="ARBA" id="ARBA00001936"/>
    </source>
</evidence>
<evidence type="ECO:0000256" key="3">
    <source>
        <dbReference type="ARBA" id="ARBA00006702"/>
    </source>
</evidence>
<gene>
    <name evidence="12" type="ORF">BJ554DRAFT_3427</name>
</gene>
<keyword evidence="8" id="KW-0464">Manganese</keyword>
<keyword evidence="5" id="KW-0479">Metal-binding</keyword>
<evidence type="ECO:0000256" key="10">
    <source>
        <dbReference type="RuleBase" id="RU003465"/>
    </source>
</evidence>
<dbReference type="CDD" id="cd00143">
    <property type="entry name" value="PP2Cc"/>
    <property type="match status" value="1"/>
</dbReference>
<comment type="catalytic activity">
    <reaction evidence="9">
        <text>O-phospho-L-threonyl-[protein] + H2O = L-threonyl-[protein] + phosphate</text>
        <dbReference type="Rhea" id="RHEA:47004"/>
        <dbReference type="Rhea" id="RHEA-COMP:11060"/>
        <dbReference type="Rhea" id="RHEA-COMP:11605"/>
        <dbReference type="ChEBI" id="CHEBI:15377"/>
        <dbReference type="ChEBI" id="CHEBI:30013"/>
        <dbReference type="ChEBI" id="CHEBI:43474"/>
        <dbReference type="ChEBI" id="CHEBI:61977"/>
        <dbReference type="EC" id="3.1.3.16"/>
    </reaction>
    <physiologicalReaction direction="left-to-right" evidence="9">
        <dbReference type="Rhea" id="RHEA:47005"/>
    </physiologicalReaction>
</comment>
<evidence type="ECO:0000256" key="5">
    <source>
        <dbReference type="ARBA" id="ARBA00022723"/>
    </source>
</evidence>
<comment type="cofactor">
    <cofactor evidence="1">
        <name>Mn(2+)</name>
        <dbReference type="ChEBI" id="CHEBI:29035"/>
    </cofactor>
</comment>
<feature type="domain" description="PPM-type phosphatase" evidence="11">
    <location>
        <begin position="1"/>
        <end position="335"/>
    </location>
</feature>
<accession>A0A8H7ZPF7</accession>
<evidence type="ECO:0000256" key="7">
    <source>
        <dbReference type="ARBA" id="ARBA00022912"/>
    </source>
</evidence>
<feature type="non-terminal residue" evidence="12">
    <location>
        <position position="335"/>
    </location>
</feature>
<dbReference type="EC" id="3.1.3.16" evidence="4"/>
<keyword evidence="6 10" id="KW-0378">Hydrolase</keyword>
<evidence type="ECO:0000313" key="13">
    <source>
        <dbReference type="Proteomes" id="UP000673691"/>
    </source>
</evidence>
<proteinExistence type="inferred from homology"/>
<comment type="similarity">
    <text evidence="3 10">Belongs to the PP2C family.</text>
</comment>
<dbReference type="InterPro" id="IPR036457">
    <property type="entry name" value="PPM-type-like_dom_sf"/>
</dbReference>
<dbReference type="OrthoDB" id="10264738at2759"/>
<name>A0A8H7ZPF7_9FUNG</name>
<sequence>MEDAHTTILRLKGQERVSFFAVFDGHGGESKSRTRSSGPFPRLPIWRNPESLADDLEIETKGASAAKFAGKALHKRLESEPAFKESNYVAALKNTFLGTDADLKNDPELKHDPSGCTAVAVLVTDDKIYCVRFAVCVLGRFGRRSLLRCRAHRDHFFPEQRRRFPGSDTANKLPGSNRPRPWYGRFPAETQRIVNAGGFVEFGRVNGNLALSRALGDFEFKKNANLPPEKQIVTGLFVCCEPGRRGCRPAGLPARVCAVQHPPTVALNPRNPSCFESPADPDIAEHILTPEDEFVVIACDGRPWGSLKVARKFAVNENAAKNSSSPAARRHMGLH</sequence>
<comment type="caution">
    <text evidence="12">The sequence shown here is derived from an EMBL/GenBank/DDBJ whole genome shotgun (WGS) entry which is preliminary data.</text>
</comment>
<dbReference type="InterPro" id="IPR000222">
    <property type="entry name" value="PP2C_BS"/>
</dbReference>